<comment type="caution">
    <text evidence="1">The sequence shown here is derived from an EMBL/GenBank/DDBJ whole genome shotgun (WGS) entry which is preliminary data.</text>
</comment>
<accession>A0ABU1SGP1</accession>
<keyword evidence="2" id="KW-1185">Reference proteome</keyword>
<evidence type="ECO:0000313" key="1">
    <source>
        <dbReference type="EMBL" id="MDR6868443.1"/>
    </source>
</evidence>
<protein>
    <submittedName>
        <fullName evidence="1">Uncharacterized protein</fullName>
    </submittedName>
</protein>
<evidence type="ECO:0000313" key="2">
    <source>
        <dbReference type="Proteomes" id="UP001259347"/>
    </source>
</evidence>
<organism evidence="1 2">
    <name type="scientific">Microbacterium resistens</name>
    <dbReference type="NCBI Taxonomy" id="156977"/>
    <lineage>
        <taxon>Bacteria</taxon>
        <taxon>Bacillati</taxon>
        <taxon>Actinomycetota</taxon>
        <taxon>Actinomycetes</taxon>
        <taxon>Micrococcales</taxon>
        <taxon>Microbacteriaceae</taxon>
        <taxon>Microbacterium</taxon>
    </lineage>
</organism>
<sequence>MSVITGFMSDAGLKSFQGRFPRLAFVLDRVATSDSRVMTTAPVYATITDATGALRVDVAPTETMIPRATYTVRATWDAGTGMDVLYGLRVPIGGGALSDLILASRSVEADPIPWGYGPPPEALASGIYYDAVAGMMYGAQSEEVVS</sequence>
<dbReference type="RefSeq" id="WP_310022274.1">
    <property type="nucleotide sequence ID" value="NZ_JAVDUM010000014.1"/>
</dbReference>
<gene>
    <name evidence="1" type="ORF">J2Y69_003059</name>
</gene>
<dbReference type="EMBL" id="JAVDUM010000014">
    <property type="protein sequence ID" value="MDR6868443.1"/>
    <property type="molecule type" value="Genomic_DNA"/>
</dbReference>
<dbReference type="Proteomes" id="UP001259347">
    <property type="component" value="Unassembled WGS sequence"/>
</dbReference>
<name>A0ABU1SGP1_9MICO</name>
<reference evidence="1 2" key="1">
    <citation type="submission" date="2023-07" db="EMBL/GenBank/DDBJ databases">
        <title>Sorghum-associated microbial communities from plants grown in Nebraska, USA.</title>
        <authorList>
            <person name="Schachtman D."/>
        </authorList>
    </citation>
    <scope>NUCLEOTIDE SEQUENCE [LARGE SCALE GENOMIC DNA]</scope>
    <source>
        <strain evidence="1 2">2980</strain>
    </source>
</reference>
<proteinExistence type="predicted"/>